<evidence type="ECO:0000313" key="2">
    <source>
        <dbReference type="Proteomes" id="UP000034875"/>
    </source>
</evidence>
<protein>
    <submittedName>
        <fullName evidence="1">N-acyl-D-amino-acid deacylase</fullName>
    </submittedName>
</protein>
<dbReference type="PATRIC" id="fig|1618341.3.peg.369"/>
<dbReference type="GO" id="GO:0016812">
    <property type="term" value="F:hydrolase activity, acting on carbon-nitrogen (but not peptide) bonds, in cyclic amides"/>
    <property type="evidence" value="ECO:0007669"/>
    <property type="project" value="TreeGrafter"/>
</dbReference>
<dbReference type="InterPro" id="IPR011059">
    <property type="entry name" value="Metal-dep_hydrolase_composite"/>
</dbReference>
<evidence type="ECO:0000313" key="1">
    <source>
        <dbReference type="EMBL" id="KKS43855.1"/>
    </source>
</evidence>
<name>A0A0G0Z554_9BACT</name>
<dbReference type="GO" id="GO:0016811">
    <property type="term" value="F:hydrolase activity, acting on carbon-nitrogen (but not peptide) bonds, in linear amides"/>
    <property type="evidence" value="ECO:0007669"/>
    <property type="project" value="InterPro"/>
</dbReference>
<dbReference type="PANTHER" id="PTHR11647:SF1">
    <property type="entry name" value="COLLAPSIN RESPONSE MEDIATOR PROTEIN"/>
    <property type="match status" value="1"/>
</dbReference>
<organism evidence="1 2">
    <name type="scientific">candidate division CPR1 bacterium GW2011_GWA2_42_17</name>
    <dbReference type="NCBI Taxonomy" id="1618341"/>
    <lineage>
        <taxon>Bacteria</taxon>
        <taxon>candidate division CPR1</taxon>
    </lineage>
</organism>
<dbReference type="Gene3D" id="3.20.20.140">
    <property type="entry name" value="Metal-dependent hydrolases"/>
    <property type="match status" value="1"/>
</dbReference>
<dbReference type="Proteomes" id="UP000034875">
    <property type="component" value="Unassembled WGS sequence"/>
</dbReference>
<dbReference type="Gene3D" id="2.30.40.10">
    <property type="entry name" value="Urease, subunit C, domain 1"/>
    <property type="match status" value="1"/>
</dbReference>
<dbReference type="EMBL" id="LCCZ01000018">
    <property type="protein sequence ID" value="KKS43855.1"/>
    <property type="molecule type" value="Genomic_DNA"/>
</dbReference>
<dbReference type="PANTHER" id="PTHR11647">
    <property type="entry name" value="HYDRANTOINASE/DIHYDROPYRIMIDINASE FAMILY MEMBER"/>
    <property type="match status" value="1"/>
</dbReference>
<dbReference type="InterPro" id="IPR050378">
    <property type="entry name" value="Metallo-dep_Hydrolases_sf"/>
</dbReference>
<proteinExistence type="predicted"/>
<dbReference type="InterPro" id="IPR023100">
    <property type="entry name" value="D-aminoacylase_insert_dom_sf"/>
</dbReference>
<accession>A0A0G0Z554</accession>
<sequence>MYDILIKNGNIVDGAGKPAFLGSLGIKGNKIVDIGEIRGLAKKTIDAKKHFVVPGFIDILTHSDVFLNIFNNPKQESFLQQGITTIIGGNCGVSLAPLLGPKSIELIKKWANIENVTINWAKVDEFLNSVKKLRLGVNFGTLSGYSTARRVVREDESEELERDDLAKVEIILNDALAGGALGISIDLALPQKGGAPLVEMARLGQIVNDHGKVLSVHLKDEGEGITASINEILQMAEETKVSVELSHFKIISQNIKTEDVLSLIQNYADNGINVNFDVYPYGTSATTLYSLLPEWSREGGTQDVMGRLGDSLLRSKIIKDLQKSDVAVGEILLSHVGRNKFFLNKTINEIAGKDNISVEEALLNLILISNNDAAGFLYAKNEDSIRTLLKSELALASSDGAGFALAHDASRNQLIHPRNFGAFPYLLGRYAREEKLLSVEEIIPKITSLPAKKYGLKGRGFLAKNYFADICIFDFERVGSQATFQNPFVCPEGILGLVVGGNLVLWDKKLVGNFHGEVFS</sequence>
<gene>
    <name evidence="1" type="ORF">UV05_C0018G0002</name>
</gene>
<dbReference type="SUPFAM" id="SSF51556">
    <property type="entry name" value="Metallo-dependent hydrolases"/>
    <property type="match status" value="1"/>
</dbReference>
<dbReference type="GO" id="GO:0005829">
    <property type="term" value="C:cytosol"/>
    <property type="evidence" value="ECO:0007669"/>
    <property type="project" value="TreeGrafter"/>
</dbReference>
<dbReference type="AlphaFoldDB" id="A0A0G0Z554"/>
<comment type="caution">
    <text evidence="1">The sequence shown here is derived from an EMBL/GenBank/DDBJ whole genome shotgun (WGS) entry which is preliminary data.</text>
</comment>
<reference evidence="1 2" key="1">
    <citation type="journal article" date="2015" name="Nature">
        <title>rRNA introns, odd ribosomes, and small enigmatic genomes across a large radiation of phyla.</title>
        <authorList>
            <person name="Brown C.T."/>
            <person name="Hug L.A."/>
            <person name="Thomas B.C."/>
            <person name="Sharon I."/>
            <person name="Castelle C.J."/>
            <person name="Singh A."/>
            <person name="Wilkins M.J."/>
            <person name="Williams K.H."/>
            <person name="Banfield J.F."/>
        </authorList>
    </citation>
    <scope>NUCLEOTIDE SEQUENCE [LARGE SCALE GENOMIC DNA]</scope>
</reference>
<dbReference type="SUPFAM" id="SSF51338">
    <property type="entry name" value="Composite domain of metallo-dependent hydrolases"/>
    <property type="match status" value="1"/>
</dbReference>
<dbReference type="Gene3D" id="3.30.1490.130">
    <property type="entry name" value="D-aminoacylase. Domain 3"/>
    <property type="match status" value="1"/>
</dbReference>
<dbReference type="InterPro" id="IPR032466">
    <property type="entry name" value="Metal_Hydrolase"/>
</dbReference>